<dbReference type="AlphaFoldDB" id="A0A316DUS6"/>
<comment type="caution">
    <text evidence="2">The sequence shown here is derived from an EMBL/GenBank/DDBJ whole genome shotgun (WGS) entry which is preliminary data.</text>
</comment>
<reference evidence="1 4" key="2">
    <citation type="submission" date="2020-07" db="EMBL/GenBank/DDBJ databases">
        <title>The draft genome sequence of Maribacter polysiphoniae KCTC 22021.</title>
        <authorList>
            <person name="Mu L."/>
        </authorList>
    </citation>
    <scope>NUCLEOTIDE SEQUENCE [LARGE SCALE GENOMIC DNA]</scope>
    <source>
        <strain evidence="1 4">KCTC 22021</strain>
    </source>
</reference>
<dbReference type="EMBL" id="QGGQ01000013">
    <property type="protein sequence ID" value="PWK21218.1"/>
    <property type="molecule type" value="Genomic_DNA"/>
</dbReference>
<dbReference type="RefSeq" id="WP_146197880.1">
    <property type="nucleotide sequence ID" value="NZ_JACWLN010000012.1"/>
</dbReference>
<keyword evidence="4" id="KW-1185">Reference proteome</keyword>
<accession>A0A316DUS6</accession>
<dbReference type="PROSITE" id="PS51257">
    <property type="entry name" value="PROKAR_LIPOPROTEIN"/>
    <property type="match status" value="1"/>
</dbReference>
<dbReference type="OrthoDB" id="9757917at2"/>
<protein>
    <recommendedName>
        <fullName evidence="5">Lipoprotein</fullName>
    </recommendedName>
</protein>
<gene>
    <name evidence="1" type="ORF">HZY62_18445</name>
    <name evidence="2" type="ORF">LX92_04019</name>
</gene>
<reference evidence="2 3" key="1">
    <citation type="submission" date="2018-05" db="EMBL/GenBank/DDBJ databases">
        <title>Genomic Encyclopedia of Archaeal and Bacterial Type Strains, Phase II (KMG-II): from individual species to whole genera.</title>
        <authorList>
            <person name="Goeker M."/>
        </authorList>
    </citation>
    <scope>NUCLEOTIDE SEQUENCE [LARGE SCALE GENOMIC DNA]</scope>
    <source>
        <strain evidence="2 3">DSM 23514</strain>
    </source>
</reference>
<dbReference type="Proteomes" id="UP000245667">
    <property type="component" value="Unassembled WGS sequence"/>
</dbReference>
<dbReference type="Proteomes" id="UP000651837">
    <property type="component" value="Unassembled WGS sequence"/>
</dbReference>
<organism evidence="2 3">
    <name type="scientific">Maribacter polysiphoniae</name>
    <dbReference type="NCBI Taxonomy" id="429344"/>
    <lineage>
        <taxon>Bacteria</taxon>
        <taxon>Pseudomonadati</taxon>
        <taxon>Bacteroidota</taxon>
        <taxon>Flavobacteriia</taxon>
        <taxon>Flavobacteriales</taxon>
        <taxon>Flavobacteriaceae</taxon>
        <taxon>Maribacter</taxon>
    </lineage>
</organism>
<evidence type="ECO:0008006" key="5">
    <source>
        <dbReference type="Google" id="ProtNLM"/>
    </source>
</evidence>
<name>A0A316DUS6_9FLAO</name>
<proteinExistence type="predicted"/>
<evidence type="ECO:0000313" key="3">
    <source>
        <dbReference type="Proteomes" id="UP000245667"/>
    </source>
</evidence>
<evidence type="ECO:0000313" key="2">
    <source>
        <dbReference type="EMBL" id="PWK21218.1"/>
    </source>
</evidence>
<evidence type="ECO:0000313" key="1">
    <source>
        <dbReference type="EMBL" id="MBD1262584.1"/>
    </source>
</evidence>
<sequence>MKPISVLIILLLFSCKNTLDKEGLFSAEEYARNDLEYSDVTLFLPKKYITIDKAEFSKRLFGVKDIPSNIIEMWISNIESPNDGITIFSDTTNPVNFILIKKLPSYIPVNYGTSKVILKLMKQYLEDASKNHGLIYHLGESAFKRNKGIEMYKLNYSSFLSGVEGNHTRYFIEINKQTFDIQIVNNENEDFEDEFKNIEIH</sequence>
<dbReference type="EMBL" id="JACWLN010000012">
    <property type="protein sequence ID" value="MBD1262584.1"/>
    <property type="molecule type" value="Genomic_DNA"/>
</dbReference>
<evidence type="ECO:0000313" key="4">
    <source>
        <dbReference type="Proteomes" id="UP000651837"/>
    </source>
</evidence>